<evidence type="ECO:0000313" key="3">
    <source>
        <dbReference type="Proteomes" id="UP000831859"/>
    </source>
</evidence>
<protein>
    <submittedName>
        <fullName evidence="2">Type 1 glutamine amidotransferase</fullName>
    </submittedName>
</protein>
<dbReference type="PROSITE" id="PS51273">
    <property type="entry name" value="GATASE_TYPE_1"/>
    <property type="match status" value="1"/>
</dbReference>
<sequence length="222" mass="25186">MRINVLQHTPNEGPGAIRAWAEDHDHDMYIYHPAFFNKLPTIDETDMLVILGGPMSANDDIDWVKKERQLIHQAIAKNIPIYGACFGSQQIAKALGYRISASPVKEVGWAPVYTQTDVIAGLPKKMTALHWHGEMFEVPNQSQLLFSSDLMKNQGFVMNHRIIGLQFHFEPMQTDLREIVINDGDYACDNALNQTAGDIINHPVPKENKKIMYQLLDYIISK</sequence>
<dbReference type="PANTHER" id="PTHR42695:SF5">
    <property type="entry name" value="GLUTAMINE AMIDOTRANSFERASE YLR126C-RELATED"/>
    <property type="match status" value="1"/>
</dbReference>
<keyword evidence="2" id="KW-0315">Glutamine amidotransferase</keyword>
<proteinExistence type="predicted"/>
<dbReference type="PANTHER" id="PTHR42695">
    <property type="entry name" value="GLUTAMINE AMIDOTRANSFERASE YLR126C-RELATED"/>
    <property type="match status" value="1"/>
</dbReference>
<dbReference type="RefSeq" id="WP_249510863.1">
    <property type="nucleotide sequence ID" value="NZ_CP093362.1"/>
</dbReference>
<evidence type="ECO:0000259" key="1">
    <source>
        <dbReference type="Pfam" id="PF00117"/>
    </source>
</evidence>
<dbReference type="InterPro" id="IPR017926">
    <property type="entry name" value="GATASE"/>
</dbReference>
<dbReference type="SUPFAM" id="SSF52317">
    <property type="entry name" value="Class I glutamine amidotransferase-like"/>
    <property type="match status" value="1"/>
</dbReference>
<accession>A0ABY4PHK0</accession>
<feature type="domain" description="Glutamine amidotransferase" evidence="1">
    <location>
        <begin position="43"/>
        <end position="176"/>
    </location>
</feature>
<dbReference type="Gene3D" id="3.40.50.880">
    <property type="match status" value="1"/>
</dbReference>
<organism evidence="2 3">
    <name type="scientific">Apilactobacillus apisilvae</name>
    <dbReference type="NCBI Taxonomy" id="2923364"/>
    <lineage>
        <taxon>Bacteria</taxon>
        <taxon>Bacillati</taxon>
        <taxon>Bacillota</taxon>
        <taxon>Bacilli</taxon>
        <taxon>Lactobacillales</taxon>
        <taxon>Lactobacillaceae</taxon>
        <taxon>Apilactobacillus</taxon>
    </lineage>
</organism>
<dbReference type="InterPro" id="IPR029062">
    <property type="entry name" value="Class_I_gatase-like"/>
</dbReference>
<keyword evidence="3" id="KW-1185">Reference proteome</keyword>
<dbReference type="InterPro" id="IPR044992">
    <property type="entry name" value="ChyE-like"/>
</dbReference>
<dbReference type="CDD" id="cd01741">
    <property type="entry name" value="GATase1_1"/>
    <property type="match status" value="1"/>
</dbReference>
<gene>
    <name evidence="2" type="ORF">MOO46_06470</name>
</gene>
<dbReference type="Pfam" id="PF00117">
    <property type="entry name" value="GATase"/>
    <property type="match status" value="1"/>
</dbReference>
<reference evidence="2 3" key="1">
    <citation type="journal article" date="2022" name="Int. J. Syst. Evol. Microbiol.">
        <title>Apilactobacillus apisilvae sp. nov., Nicolia spurrieriana gen. nov. sp. nov., Bombilactobacillus folatiphilus sp. nov. and Bombilactobacillus thymidiniphilus sp. nov., four new lactic acid bacterial isolates from stingless bees Tetragonula carbonaria and Austroplebeia australis.</title>
        <authorList>
            <person name="Oliphant S.A."/>
            <person name="Watson-Haigh N.S."/>
            <person name="Sumby K.M."/>
            <person name="Gardner J."/>
            <person name="Groom S."/>
            <person name="Jiranek V."/>
        </authorList>
    </citation>
    <scope>NUCLEOTIDE SEQUENCE [LARGE SCALE GENOMIC DNA]</scope>
    <source>
        <strain evidence="2 3">SG5_A10</strain>
    </source>
</reference>
<evidence type="ECO:0000313" key="2">
    <source>
        <dbReference type="EMBL" id="UQS84882.1"/>
    </source>
</evidence>
<dbReference type="EMBL" id="CP093362">
    <property type="protein sequence ID" value="UQS84882.1"/>
    <property type="molecule type" value="Genomic_DNA"/>
</dbReference>
<dbReference type="Proteomes" id="UP000831859">
    <property type="component" value="Chromosome"/>
</dbReference>
<name>A0ABY4PHK0_9LACO</name>